<dbReference type="EMBL" id="BQKE01000001">
    <property type="protein sequence ID" value="GJM61079.1"/>
    <property type="molecule type" value="Genomic_DNA"/>
</dbReference>
<sequence length="180" mass="20339">MSEREFEAFLKEAEGDFSTTENWEDRLVLWQDKLQVLRADIHQWLAKYVEAGSIVISEEEKTLIEEGLGSYTVKGLRLEFGHHIISITPVGTRLIGSVGRVDVIGPKATQRLLLVDKTASEPNIATYITPNGEVEVFEATGQYFVKVDWAWKLATRPPEVKYTHLDANAFFDILMKVVNG</sequence>
<name>A0AAN4VVY4_9BACT</name>
<evidence type="ECO:0000313" key="2">
    <source>
        <dbReference type="Proteomes" id="UP001310022"/>
    </source>
</evidence>
<accession>A0AAN4VVY4</accession>
<gene>
    <name evidence="1" type="ORF">PEDI_16310</name>
</gene>
<evidence type="ECO:0000313" key="1">
    <source>
        <dbReference type="EMBL" id="GJM61079.1"/>
    </source>
</evidence>
<proteinExistence type="predicted"/>
<keyword evidence="2" id="KW-1185">Reference proteome</keyword>
<organism evidence="1 2">
    <name type="scientific">Persicobacter diffluens</name>
    <dbReference type="NCBI Taxonomy" id="981"/>
    <lineage>
        <taxon>Bacteria</taxon>
        <taxon>Pseudomonadati</taxon>
        <taxon>Bacteroidota</taxon>
        <taxon>Cytophagia</taxon>
        <taxon>Cytophagales</taxon>
        <taxon>Persicobacteraceae</taxon>
        <taxon>Persicobacter</taxon>
    </lineage>
</organism>
<protein>
    <submittedName>
        <fullName evidence="1">Uncharacterized protein</fullName>
    </submittedName>
</protein>
<dbReference type="Proteomes" id="UP001310022">
    <property type="component" value="Unassembled WGS sequence"/>
</dbReference>
<reference evidence="1 2" key="1">
    <citation type="submission" date="2021-12" db="EMBL/GenBank/DDBJ databases">
        <title>Genome sequencing of bacteria with rrn-lacking chromosome and rrn-plasmid.</title>
        <authorList>
            <person name="Anda M."/>
            <person name="Iwasaki W."/>
        </authorList>
    </citation>
    <scope>NUCLEOTIDE SEQUENCE [LARGE SCALE GENOMIC DNA]</scope>
    <source>
        <strain evidence="1 2">NBRC 15940</strain>
    </source>
</reference>
<comment type="caution">
    <text evidence="1">The sequence shown here is derived from an EMBL/GenBank/DDBJ whole genome shotgun (WGS) entry which is preliminary data.</text>
</comment>
<dbReference type="AlphaFoldDB" id="A0AAN4VVY4"/>
<dbReference type="RefSeq" id="WP_338236699.1">
    <property type="nucleotide sequence ID" value="NZ_BQKE01000001.1"/>
</dbReference>